<dbReference type="InterPro" id="IPR016040">
    <property type="entry name" value="NAD(P)-bd_dom"/>
</dbReference>
<dbReference type="GO" id="GO:0003955">
    <property type="term" value="F:NAD(P)H dehydrogenase (quinone) activity"/>
    <property type="evidence" value="ECO:0007669"/>
    <property type="project" value="UniProtKB-EC"/>
</dbReference>
<gene>
    <name evidence="2" type="ORF">FHX72_002070</name>
</gene>
<dbReference type="RefSeq" id="WP_183624778.1">
    <property type="nucleotide sequence ID" value="NZ_JACHWJ010000003.1"/>
</dbReference>
<evidence type="ECO:0000313" key="3">
    <source>
        <dbReference type="Proteomes" id="UP000545286"/>
    </source>
</evidence>
<dbReference type="EMBL" id="JACHWJ010000003">
    <property type="protein sequence ID" value="MBB2957925.1"/>
    <property type="molecule type" value="Genomic_DNA"/>
</dbReference>
<dbReference type="CDD" id="cd05269">
    <property type="entry name" value="TMR_SDR_a"/>
    <property type="match status" value="1"/>
</dbReference>
<dbReference type="SUPFAM" id="SSF51735">
    <property type="entry name" value="NAD(P)-binding Rossmann-fold domains"/>
    <property type="match status" value="1"/>
</dbReference>
<dbReference type="PANTHER" id="PTHR47129:SF1">
    <property type="entry name" value="NMRA-LIKE DOMAIN-CONTAINING PROTEIN"/>
    <property type="match status" value="1"/>
</dbReference>
<proteinExistence type="predicted"/>
<keyword evidence="2" id="KW-0560">Oxidoreductase</keyword>
<dbReference type="EC" id="1.6.5.2" evidence="2"/>
<protein>
    <submittedName>
        <fullName evidence="2">NAD(P)H dehydrogenase (Quinone)</fullName>
        <ecNumber evidence="2">1.6.5.2</ecNumber>
    </submittedName>
</protein>
<dbReference type="InterPro" id="IPR052718">
    <property type="entry name" value="NmrA-type_oxidoreductase"/>
</dbReference>
<dbReference type="Pfam" id="PF13460">
    <property type="entry name" value="NAD_binding_10"/>
    <property type="match status" value="1"/>
</dbReference>
<dbReference type="Proteomes" id="UP000545286">
    <property type="component" value="Unassembled WGS sequence"/>
</dbReference>
<evidence type="ECO:0000313" key="2">
    <source>
        <dbReference type="EMBL" id="MBB2957925.1"/>
    </source>
</evidence>
<accession>A0A7W4UNU2</accession>
<evidence type="ECO:0000259" key="1">
    <source>
        <dbReference type="Pfam" id="PF13460"/>
    </source>
</evidence>
<dbReference type="Gene3D" id="3.40.50.720">
    <property type="entry name" value="NAD(P)-binding Rossmann-like Domain"/>
    <property type="match status" value="1"/>
</dbReference>
<keyword evidence="3" id="KW-1185">Reference proteome</keyword>
<comment type="caution">
    <text evidence="2">The sequence shown here is derived from an EMBL/GenBank/DDBJ whole genome shotgun (WGS) entry which is preliminary data.</text>
</comment>
<organism evidence="2 3">
    <name type="scientific">Pseudoclavibacter helvolus</name>
    <dbReference type="NCBI Taxonomy" id="255205"/>
    <lineage>
        <taxon>Bacteria</taxon>
        <taxon>Bacillati</taxon>
        <taxon>Actinomycetota</taxon>
        <taxon>Actinomycetes</taxon>
        <taxon>Micrococcales</taxon>
        <taxon>Microbacteriaceae</taxon>
        <taxon>Pseudoclavibacter</taxon>
    </lineage>
</organism>
<feature type="domain" description="NAD(P)-binding" evidence="1">
    <location>
        <begin position="7"/>
        <end position="184"/>
    </location>
</feature>
<dbReference type="Gene3D" id="3.90.25.10">
    <property type="entry name" value="UDP-galactose 4-epimerase, domain 1"/>
    <property type="match status" value="1"/>
</dbReference>
<reference evidence="2 3" key="1">
    <citation type="submission" date="2020-08" db="EMBL/GenBank/DDBJ databases">
        <title>Sequencing the genomes of 1000 actinobacteria strains.</title>
        <authorList>
            <person name="Klenk H.-P."/>
        </authorList>
    </citation>
    <scope>NUCLEOTIDE SEQUENCE [LARGE SCALE GENOMIC DNA]</scope>
    <source>
        <strain evidence="2 3">DSM 20419</strain>
    </source>
</reference>
<name>A0A7W4UNU2_9MICO</name>
<sequence>MAIVITGATGQLGTLVIDSLIERGAAPTEIVAGGRNAERLEQLAAKGVRTATIDYSRPETAAAAISAGDTVVLISGSEVGTRVAQHETVINAAKAAGAARIVYTSVLGGDPDALILAPEHVATESLIRESGLPATIARNGWYTENYVADIAQGETTGVIANSAGKGRVASATRADYAAGIAAIALEDGHEGKVYEFSGDEAWDFDEFAATLAEAIGRDVEYRALTTEEHAAALTSNGLDEGTIGFITDLDTNIRDGALALSTGDLSRVSGRPTTPLAETLRTLTA</sequence>
<dbReference type="PANTHER" id="PTHR47129">
    <property type="entry name" value="QUINONE OXIDOREDUCTASE 2"/>
    <property type="match status" value="1"/>
</dbReference>
<dbReference type="AlphaFoldDB" id="A0A7W4UNU2"/>
<dbReference type="InterPro" id="IPR036291">
    <property type="entry name" value="NAD(P)-bd_dom_sf"/>
</dbReference>